<dbReference type="CDD" id="cd02932">
    <property type="entry name" value="OYE_YqiM_FMN"/>
    <property type="match status" value="1"/>
</dbReference>
<keyword evidence="4" id="KW-0521">NADP</keyword>
<protein>
    <submittedName>
        <fullName evidence="7">NADH:flavin oxidoreductase / NADH oxidase</fullName>
    </submittedName>
</protein>
<reference evidence="8" key="1">
    <citation type="submission" date="2017-06" db="EMBL/GenBank/DDBJ databases">
        <title>Herbaspirillum phytohormonus sp. nov., isolated from the root nodule of Robinia pseudoacacia in lead-zinc mine.</title>
        <authorList>
            <person name="Fan M."/>
            <person name="Lin Y."/>
        </authorList>
    </citation>
    <scope>NUCLEOTIDE SEQUENCE [LARGE SCALE GENOMIC DNA]</scope>
    <source>
        <strain evidence="8">SC-089</strain>
    </source>
</reference>
<name>A0A225ML16_9BURK</name>
<proteinExistence type="predicted"/>
<comment type="caution">
    <text evidence="7">The sequence shown here is derived from an EMBL/GenBank/DDBJ whole genome shotgun (WGS) entry which is preliminary data.</text>
</comment>
<keyword evidence="2" id="KW-0285">Flavoprotein</keyword>
<dbReference type="GO" id="GO:0003959">
    <property type="term" value="F:NADPH dehydrogenase activity"/>
    <property type="evidence" value="ECO:0007669"/>
    <property type="project" value="InterPro"/>
</dbReference>
<evidence type="ECO:0000313" key="8">
    <source>
        <dbReference type="Proteomes" id="UP000214603"/>
    </source>
</evidence>
<evidence type="ECO:0000313" key="7">
    <source>
        <dbReference type="EMBL" id="OWT61885.1"/>
    </source>
</evidence>
<dbReference type="SUPFAM" id="SSF51395">
    <property type="entry name" value="FMN-linked oxidoreductases"/>
    <property type="match status" value="1"/>
</dbReference>
<feature type="domain" description="NADH:flavin oxidoreductase/NADH oxidase N-terminal" evidence="6">
    <location>
        <begin position="13"/>
        <end position="355"/>
    </location>
</feature>
<dbReference type="Pfam" id="PF00724">
    <property type="entry name" value="Oxidored_FMN"/>
    <property type="match status" value="1"/>
</dbReference>
<organism evidence="7 8">
    <name type="scientific">Candidimonas nitroreducens</name>
    <dbReference type="NCBI Taxonomy" id="683354"/>
    <lineage>
        <taxon>Bacteria</taxon>
        <taxon>Pseudomonadati</taxon>
        <taxon>Pseudomonadota</taxon>
        <taxon>Betaproteobacteria</taxon>
        <taxon>Burkholderiales</taxon>
        <taxon>Alcaligenaceae</taxon>
        <taxon>Candidimonas</taxon>
    </lineage>
</organism>
<sequence>MNHAATPPAVPLLFTPWKCRGVSSRNRIVVSPMCQYLSEAGAPTDWHLVHLGKFAMGGAGIVFSEETAVEERARKTYGCAGIYSDQHVPAYRRLTDHIRANGALPAIQLGHAGRKASCGPPWTMFRPLTEEDAANGQPPWQGVSASAIAAKPGALVPHAMDEDDIRQVIRAWADAARRAVDAGFDICEIHGAHGYLIHQFLSPLSNQRSDAWGGDLAGRMRLALEITQAVRAVWPADRPLFFRVSAVDGQGGVWDMDDTVALSRALKDCGVDVITCSSGGINGPLNMAIVPRVPGYQVPYAARVRREAGVESCAVGLITDAEHAEQILRDGDADLIAMAREFLLNPSWPVHAAQALGVGEALDFLPSGYSWWLKRREEIRRLS</sequence>
<dbReference type="Proteomes" id="UP000214603">
    <property type="component" value="Unassembled WGS sequence"/>
</dbReference>
<evidence type="ECO:0000259" key="6">
    <source>
        <dbReference type="Pfam" id="PF00724"/>
    </source>
</evidence>
<dbReference type="AlphaFoldDB" id="A0A225ML16"/>
<dbReference type="InterPro" id="IPR013785">
    <property type="entry name" value="Aldolase_TIM"/>
</dbReference>
<dbReference type="EMBL" id="NJIH01000004">
    <property type="protein sequence ID" value="OWT61885.1"/>
    <property type="molecule type" value="Genomic_DNA"/>
</dbReference>
<evidence type="ECO:0000256" key="4">
    <source>
        <dbReference type="ARBA" id="ARBA00022857"/>
    </source>
</evidence>
<evidence type="ECO:0000256" key="1">
    <source>
        <dbReference type="ARBA" id="ARBA00001917"/>
    </source>
</evidence>
<dbReference type="OrthoDB" id="8523426at2"/>
<dbReference type="InterPro" id="IPR044152">
    <property type="entry name" value="YqjM-like"/>
</dbReference>
<keyword evidence="5" id="KW-0560">Oxidoreductase</keyword>
<dbReference type="PANTHER" id="PTHR43303:SF4">
    <property type="entry name" value="NADPH DEHYDROGENASE C23G7.10C-RELATED"/>
    <property type="match status" value="1"/>
</dbReference>
<dbReference type="PANTHER" id="PTHR43303">
    <property type="entry name" value="NADPH DEHYDROGENASE C23G7.10C-RELATED"/>
    <property type="match status" value="1"/>
</dbReference>
<dbReference type="Gene3D" id="3.20.20.70">
    <property type="entry name" value="Aldolase class I"/>
    <property type="match status" value="1"/>
</dbReference>
<gene>
    <name evidence="7" type="ORF">CEY11_08635</name>
</gene>
<evidence type="ECO:0000256" key="3">
    <source>
        <dbReference type="ARBA" id="ARBA00022643"/>
    </source>
</evidence>
<accession>A0A225ML16</accession>
<evidence type="ECO:0000256" key="2">
    <source>
        <dbReference type="ARBA" id="ARBA00022630"/>
    </source>
</evidence>
<comment type="cofactor">
    <cofactor evidence="1">
        <name>FMN</name>
        <dbReference type="ChEBI" id="CHEBI:58210"/>
    </cofactor>
</comment>
<dbReference type="InterPro" id="IPR001155">
    <property type="entry name" value="OxRdtase_FMN_N"/>
</dbReference>
<dbReference type="GO" id="GO:0010181">
    <property type="term" value="F:FMN binding"/>
    <property type="evidence" value="ECO:0007669"/>
    <property type="project" value="InterPro"/>
</dbReference>
<keyword evidence="3" id="KW-0288">FMN</keyword>
<dbReference type="GO" id="GO:0050661">
    <property type="term" value="F:NADP binding"/>
    <property type="evidence" value="ECO:0007669"/>
    <property type="project" value="InterPro"/>
</dbReference>
<evidence type="ECO:0000256" key="5">
    <source>
        <dbReference type="ARBA" id="ARBA00023002"/>
    </source>
</evidence>
<keyword evidence="8" id="KW-1185">Reference proteome</keyword>
<dbReference type="RefSeq" id="WP_088602971.1">
    <property type="nucleotide sequence ID" value="NZ_NJIH01000004.1"/>
</dbReference>